<dbReference type="GO" id="GO:0009306">
    <property type="term" value="P:protein secretion"/>
    <property type="evidence" value="ECO:0007669"/>
    <property type="project" value="UniProtKB-UniRule"/>
</dbReference>
<evidence type="ECO:0000313" key="14">
    <source>
        <dbReference type="EMBL" id="PZQ83657.1"/>
    </source>
</evidence>
<keyword evidence="7 12" id="KW-0653">Protein transport</keyword>
<dbReference type="NCBIfam" id="TIGR00810">
    <property type="entry name" value="secG"/>
    <property type="match status" value="1"/>
</dbReference>
<name>A0A2W5SLD3_ANCNO</name>
<protein>
    <recommendedName>
        <fullName evidence="3 12">Protein-export membrane protein SecG</fullName>
    </recommendedName>
</protein>
<dbReference type="AlphaFoldDB" id="A0A2W5SLD3"/>
<dbReference type="PRINTS" id="PR01651">
    <property type="entry name" value="SECGEXPORT"/>
</dbReference>
<dbReference type="GO" id="GO:0065002">
    <property type="term" value="P:intracellular protein transmembrane transport"/>
    <property type="evidence" value="ECO:0007669"/>
    <property type="project" value="TreeGrafter"/>
</dbReference>
<dbReference type="PANTHER" id="PTHR34182:SF1">
    <property type="entry name" value="PROTEIN-EXPORT MEMBRANE PROTEIN SECG"/>
    <property type="match status" value="1"/>
</dbReference>
<dbReference type="GO" id="GO:0043952">
    <property type="term" value="P:protein transport by the Sec complex"/>
    <property type="evidence" value="ECO:0007669"/>
    <property type="project" value="TreeGrafter"/>
</dbReference>
<sequence>MQTVIIVIHLMVVLALIGVVLIQRSEGGGLGIGGGGGGGGGFFSARGTANVLTRATAILAGLFFLTSLSLTILAGWGRGPTTIFSAPASVPGAPAPGGTVLDQLQGAQPAPPAAPAAPQVPQSQ</sequence>
<evidence type="ECO:0000256" key="7">
    <source>
        <dbReference type="ARBA" id="ARBA00022927"/>
    </source>
</evidence>
<proteinExistence type="inferred from homology"/>
<evidence type="ECO:0000256" key="6">
    <source>
        <dbReference type="ARBA" id="ARBA00022692"/>
    </source>
</evidence>
<keyword evidence="6 12" id="KW-0812">Transmembrane</keyword>
<dbReference type="Pfam" id="PF03840">
    <property type="entry name" value="SecG"/>
    <property type="match status" value="1"/>
</dbReference>
<evidence type="ECO:0000256" key="9">
    <source>
        <dbReference type="ARBA" id="ARBA00023010"/>
    </source>
</evidence>
<comment type="similarity">
    <text evidence="2 12">Belongs to the SecG family.</text>
</comment>
<comment type="caution">
    <text evidence="14">The sequence shown here is derived from an EMBL/GenBank/DDBJ whole genome shotgun (WGS) entry which is preliminary data.</text>
</comment>
<dbReference type="GO" id="GO:0015450">
    <property type="term" value="F:protein-transporting ATPase activity"/>
    <property type="evidence" value="ECO:0007669"/>
    <property type="project" value="UniProtKB-UniRule"/>
</dbReference>
<feature type="compositionally biased region" description="Low complexity" evidence="13">
    <location>
        <begin position="94"/>
        <end position="108"/>
    </location>
</feature>
<keyword evidence="9 12" id="KW-0811">Translocation</keyword>
<accession>A0A2W5SLD3</accession>
<evidence type="ECO:0000256" key="1">
    <source>
        <dbReference type="ARBA" id="ARBA00004651"/>
    </source>
</evidence>
<evidence type="ECO:0000256" key="13">
    <source>
        <dbReference type="SAM" id="MobiDB-lite"/>
    </source>
</evidence>
<evidence type="ECO:0000256" key="4">
    <source>
        <dbReference type="ARBA" id="ARBA00022448"/>
    </source>
</evidence>
<reference evidence="14 15" key="1">
    <citation type="submission" date="2017-08" db="EMBL/GenBank/DDBJ databases">
        <title>Infants hospitalized years apart are colonized by the same room-sourced microbial strains.</title>
        <authorList>
            <person name="Brooks B."/>
            <person name="Olm M.R."/>
            <person name="Firek B.A."/>
            <person name="Baker R."/>
            <person name="Thomas B.C."/>
            <person name="Morowitz M.J."/>
            <person name="Banfield J.F."/>
        </authorList>
    </citation>
    <scope>NUCLEOTIDE SEQUENCE [LARGE SCALE GENOMIC DNA]</scope>
    <source>
        <strain evidence="14">S2_005_001_R2_27</strain>
    </source>
</reference>
<comment type="subcellular location">
    <subcellularLocation>
        <location evidence="1 12">Cell membrane</location>
        <topology evidence="1 12">Multi-pass membrane protein</topology>
    </subcellularLocation>
</comment>
<evidence type="ECO:0000313" key="15">
    <source>
        <dbReference type="Proteomes" id="UP000248887"/>
    </source>
</evidence>
<feature type="region of interest" description="Disordered" evidence="13">
    <location>
        <begin position="94"/>
        <end position="124"/>
    </location>
</feature>
<keyword evidence="4 12" id="KW-0813">Transport</keyword>
<keyword evidence="10 12" id="KW-0472">Membrane</keyword>
<dbReference type="GO" id="GO:0005886">
    <property type="term" value="C:plasma membrane"/>
    <property type="evidence" value="ECO:0007669"/>
    <property type="project" value="UniProtKB-SubCell"/>
</dbReference>
<evidence type="ECO:0000256" key="12">
    <source>
        <dbReference type="RuleBase" id="RU365087"/>
    </source>
</evidence>
<gene>
    <name evidence="14" type="ORF">DI549_07325</name>
</gene>
<keyword evidence="5 12" id="KW-1003">Cell membrane</keyword>
<evidence type="ECO:0000256" key="3">
    <source>
        <dbReference type="ARBA" id="ARBA00017876"/>
    </source>
</evidence>
<feature type="transmembrane region" description="Helical" evidence="12">
    <location>
        <begin position="51"/>
        <end position="76"/>
    </location>
</feature>
<evidence type="ECO:0000256" key="5">
    <source>
        <dbReference type="ARBA" id="ARBA00022475"/>
    </source>
</evidence>
<dbReference type="EMBL" id="QFQD01000017">
    <property type="protein sequence ID" value="PZQ83657.1"/>
    <property type="molecule type" value="Genomic_DNA"/>
</dbReference>
<evidence type="ECO:0000256" key="10">
    <source>
        <dbReference type="ARBA" id="ARBA00023136"/>
    </source>
</evidence>
<comment type="function">
    <text evidence="11 12">Involved in protein export. Participates in an early event of protein translocation.</text>
</comment>
<keyword evidence="8 12" id="KW-1133">Transmembrane helix</keyword>
<dbReference type="InterPro" id="IPR004692">
    <property type="entry name" value="SecG"/>
</dbReference>
<evidence type="ECO:0000256" key="8">
    <source>
        <dbReference type="ARBA" id="ARBA00022989"/>
    </source>
</evidence>
<dbReference type="Proteomes" id="UP000248887">
    <property type="component" value="Unassembled WGS sequence"/>
</dbReference>
<dbReference type="PANTHER" id="PTHR34182">
    <property type="entry name" value="PROTEIN-EXPORT MEMBRANE PROTEIN SECG"/>
    <property type="match status" value="1"/>
</dbReference>
<comment type="caution">
    <text evidence="12">Lacks conserved residue(s) required for the propagation of feature annotation.</text>
</comment>
<evidence type="ECO:0000256" key="2">
    <source>
        <dbReference type="ARBA" id="ARBA00008445"/>
    </source>
</evidence>
<organism evidence="14 15">
    <name type="scientific">Ancylobacter novellus</name>
    <name type="common">Thiobacillus novellus</name>
    <dbReference type="NCBI Taxonomy" id="921"/>
    <lineage>
        <taxon>Bacteria</taxon>
        <taxon>Pseudomonadati</taxon>
        <taxon>Pseudomonadota</taxon>
        <taxon>Alphaproteobacteria</taxon>
        <taxon>Hyphomicrobiales</taxon>
        <taxon>Xanthobacteraceae</taxon>
        <taxon>Ancylobacter</taxon>
    </lineage>
</organism>
<evidence type="ECO:0000256" key="11">
    <source>
        <dbReference type="ARBA" id="ARBA00025182"/>
    </source>
</evidence>